<evidence type="ECO:0000313" key="1">
    <source>
        <dbReference type="EMBL" id="QKH83688.1"/>
    </source>
</evidence>
<sequence length="154" mass="18176">MKTDIIKETASRILKLKGYKKKGNSWYKTTSECIVVFNLQHSLYGKMYYLNLAALLRKGNDLPFPKEYQCDVRMRFPTMQIEDYSTQMILDLESDINEEKRTALIERIINDSILILQKLESIDGIIELYDEMPELNNIYPFSSILYRKEMNIKS</sequence>
<organism evidence="1 2">
    <name type="scientific">Bacteroides fragilis</name>
    <dbReference type="NCBI Taxonomy" id="817"/>
    <lineage>
        <taxon>Bacteria</taxon>
        <taxon>Pseudomonadati</taxon>
        <taxon>Bacteroidota</taxon>
        <taxon>Bacteroidia</taxon>
        <taxon>Bacteroidales</taxon>
        <taxon>Bacteroidaceae</taxon>
        <taxon>Bacteroides</taxon>
    </lineage>
</organism>
<gene>
    <name evidence="1" type="ORF">FOC69_04680</name>
</gene>
<dbReference type="RefSeq" id="WP_005783341.1">
    <property type="nucleotide sequence ID" value="NZ_CP054003.1"/>
</dbReference>
<dbReference type="Proteomes" id="UP000501467">
    <property type="component" value="Chromosome"/>
</dbReference>
<name>A0AAP9NBI5_BACFG</name>
<accession>A0AAP9NBI5</accession>
<dbReference type="InterPro" id="IPR025412">
    <property type="entry name" value="DUF4304"/>
</dbReference>
<dbReference type="Pfam" id="PF14137">
    <property type="entry name" value="DUF4304"/>
    <property type="match status" value="1"/>
</dbReference>
<proteinExistence type="predicted"/>
<protein>
    <submittedName>
        <fullName evidence="1">DUF4304 domain-containing protein</fullName>
    </submittedName>
</protein>
<reference evidence="1 2" key="1">
    <citation type="submission" date="2020-05" db="EMBL/GenBank/DDBJ databases">
        <title>FDA dAtabase for Regulatory Grade micrObial Sequences (FDA-ARGOS): Supporting development and validation of Infectious Disease Dx tests.</title>
        <authorList>
            <person name="Bojja K."/>
            <person name="Kessler A."/>
            <person name="Tallon L."/>
            <person name="Sadzewicz L."/>
            <person name="Zhao X."/>
            <person name="Vavikolanu K."/>
            <person name="Mehta A."/>
            <person name="Aluvathingal J."/>
            <person name="Nadendla S."/>
            <person name="Myers T."/>
            <person name="Yan Y."/>
            <person name="Sichtig H."/>
        </authorList>
    </citation>
    <scope>NUCLEOTIDE SEQUENCE [LARGE SCALE GENOMIC DNA]</scope>
    <source>
        <strain evidence="1 2">FDAARGOS_763</strain>
    </source>
</reference>
<dbReference type="EMBL" id="CP054003">
    <property type="protein sequence ID" value="QKH83688.1"/>
    <property type="molecule type" value="Genomic_DNA"/>
</dbReference>
<evidence type="ECO:0000313" key="2">
    <source>
        <dbReference type="Proteomes" id="UP000501467"/>
    </source>
</evidence>
<dbReference type="AlphaFoldDB" id="A0AAP9NBI5"/>